<feature type="region of interest" description="Disordered" evidence="1">
    <location>
        <begin position="448"/>
        <end position="467"/>
    </location>
</feature>
<feature type="region of interest" description="Disordered" evidence="1">
    <location>
        <begin position="416"/>
        <end position="442"/>
    </location>
</feature>
<feature type="compositionally biased region" description="Acidic residues" evidence="1">
    <location>
        <begin position="457"/>
        <end position="467"/>
    </location>
</feature>
<accession>A0A5D3AUV9</accession>
<dbReference type="Proteomes" id="UP000322245">
    <property type="component" value="Unassembled WGS sequence"/>
</dbReference>
<keyword evidence="3" id="KW-1185">Reference proteome</keyword>
<protein>
    <submittedName>
        <fullName evidence="2">Uncharacterized protein</fullName>
    </submittedName>
</protein>
<name>A0A5D3AUV9_9TREE</name>
<comment type="caution">
    <text evidence="2">The sequence shown here is derived from an EMBL/GenBank/DDBJ whole genome shotgun (WGS) entry which is preliminary data.</text>
</comment>
<sequence length="467" mass="51959">MPESPSTPQNQCPGNCKPRCATCVKAKARARQRVYLSNKAAKNKLKADEEAVSRGERVAYLGEDGTSSIPVDEGSWFEKPWPLIEHVSAQSRTGLIDALAEKMTLHVESPNQYLSDVLAGSETEITIRRQIKNRPLVFHGSYVENDDVPDPAKKKVAVKQLAESIFRTLADDENEEGQKLGFYRFRSMGSGAPEHAVETTNRITLHYGCCQDQQKTYVPASSSSRRHSHHQSDTPRPSSPAPSSPAPSPPPPSSSTPHLPSSTSLRLKPSRKRSGMDKFECQSHMSVSYNGRDRRFTVRIKHGIPHVTYQRADIPPEVDPCSRKALETNVGREASGEQGIWDEDPGTVGIEDAYARECPDREAVTETRARFKEISSMLQRLKDLVDSQADGEDVELSKTLEKELRGEASLLRDLEGMLKKKRKGKQKTQGKQRGMKVPRFDAEKAQAWLDAHRIDEDASSESGDESD</sequence>
<evidence type="ECO:0000256" key="1">
    <source>
        <dbReference type="SAM" id="MobiDB-lite"/>
    </source>
</evidence>
<reference evidence="2 3" key="1">
    <citation type="submission" date="2017-05" db="EMBL/GenBank/DDBJ databases">
        <title>The Genome Sequence of Tsuchiyaea wingfieldii DSM 27421.</title>
        <authorList>
            <person name="Cuomo C."/>
            <person name="Passer A."/>
            <person name="Billmyre B."/>
            <person name="Heitman J."/>
        </authorList>
    </citation>
    <scope>NUCLEOTIDE SEQUENCE [LARGE SCALE GENOMIC DNA]</scope>
    <source>
        <strain evidence="2 3">DSM 27421</strain>
    </source>
</reference>
<feature type="compositionally biased region" description="Low complexity" evidence="1">
    <location>
        <begin position="255"/>
        <end position="265"/>
    </location>
</feature>
<proteinExistence type="predicted"/>
<gene>
    <name evidence="2" type="ORF">B9479_005479</name>
</gene>
<evidence type="ECO:0000313" key="2">
    <source>
        <dbReference type="EMBL" id="TYJ53860.1"/>
    </source>
</evidence>
<organism evidence="2 3">
    <name type="scientific">Cryptococcus floricola</name>
    <dbReference type="NCBI Taxonomy" id="2591691"/>
    <lineage>
        <taxon>Eukaryota</taxon>
        <taxon>Fungi</taxon>
        <taxon>Dikarya</taxon>
        <taxon>Basidiomycota</taxon>
        <taxon>Agaricomycotina</taxon>
        <taxon>Tremellomycetes</taxon>
        <taxon>Tremellales</taxon>
        <taxon>Cryptococcaceae</taxon>
        <taxon>Cryptococcus</taxon>
    </lineage>
</organism>
<feature type="compositionally biased region" description="Pro residues" evidence="1">
    <location>
        <begin position="237"/>
        <end position="254"/>
    </location>
</feature>
<evidence type="ECO:0000313" key="3">
    <source>
        <dbReference type="Proteomes" id="UP000322245"/>
    </source>
</evidence>
<dbReference type="AlphaFoldDB" id="A0A5D3AUV9"/>
<feature type="compositionally biased region" description="Basic residues" evidence="1">
    <location>
        <begin position="419"/>
        <end position="436"/>
    </location>
</feature>
<feature type="region of interest" description="Disordered" evidence="1">
    <location>
        <begin position="216"/>
        <end position="283"/>
    </location>
</feature>
<dbReference type="EMBL" id="NIDF01000075">
    <property type="protein sequence ID" value="TYJ53860.1"/>
    <property type="molecule type" value="Genomic_DNA"/>
</dbReference>